<keyword evidence="3" id="KW-1185">Reference proteome</keyword>
<organism evidence="2 3">
    <name type="scientific">Elaphomyces granulatus</name>
    <dbReference type="NCBI Taxonomy" id="519963"/>
    <lineage>
        <taxon>Eukaryota</taxon>
        <taxon>Fungi</taxon>
        <taxon>Dikarya</taxon>
        <taxon>Ascomycota</taxon>
        <taxon>Pezizomycotina</taxon>
        <taxon>Eurotiomycetes</taxon>
        <taxon>Eurotiomycetidae</taxon>
        <taxon>Eurotiales</taxon>
        <taxon>Elaphomycetaceae</taxon>
        <taxon>Elaphomyces</taxon>
    </lineage>
</organism>
<dbReference type="EMBL" id="NPHW01002193">
    <property type="protein sequence ID" value="OXV11999.1"/>
    <property type="molecule type" value="Genomic_DNA"/>
</dbReference>
<dbReference type="InterPro" id="IPR000210">
    <property type="entry name" value="BTB/POZ_dom"/>
</dbReference>
<dbReference type="CDD" id="cd18186">
    <property type="entry name" value="BTB_POZ_ZBTB_KLHL-like"/>
    <property type="match status" value="1"/>
</dbReference>
<protein>
    <recommendedName>
        <fullName evidence="1">BTB domain-containing protein</fullName>
    </recommendedName>
</protein>
<dbReference type="PROSITE" id="PS50097">
    <property type="entry name" value="BTB"/>
    <property type="match status" value="1"/>
</dbReference>
<dbReference type="PANTHER" id="PTHR47843">
    <property type="entry name" value="BTB DOMAIN-CONTAINING PROTEIN-RELATED"/>
    <property type="match status" value="1"/>
</dbReference>
<reference evidence="2 3" key="1">
    <citation type="journal article" date="2015" name="Environ. Microbiol.">
        <title>Metagenome sequence of Elaphomyces granulatus from sporocarp tissue reveals Ascomycota ectomycorrhizal fingerprints of genome expansion and a Proteobacteria-rich microbiome.</title>
        <authorList>
            <person name="Quandt C.A."/>
            <person name="Kohler A."/>
            <person name="Hesse C.N."/>
            <person name="Sharpton T.J."/>
            <person name="Martin F."/>
            <person name="Spatafora J.W."/>
        </authorList>
    </citation>
    <scope>NUCLEOTIDE SEQUENCE [LARGE SCALE GENOMIC DNA]</scope>
    <source>
        <strain evidence="2 3">OSC145934</strain>
    </source>
</reference>
<accession>A0A232M6I1</accession>
<dbReference type="Proteomes" id="UP000243515">
    <property type="component" value="Unassembled WGS sequence"/>
</dbReference>
<comment type="caution">
    <text evidence="2">The sequence shown here is derived from an EMBL/GenBank/DDBJ whole genome shotgun (WGS) entry which is preliminary data.</text>
</comment>
<evidence type="ECO:0000313" key="2">
    <source>
        <dbReference type="EMBL" id="OXV11999.1"/>
    </source>
</evidence>
<dbReference type="SUPFAM" id="SSF54695">
    <property type="entry name" value="POZ domain"/>
    <property type="match status" value="1"/>
</dbReference>
<gene>
    <name evidence="2" type="ORF">Egran_00240</name>
</gene>
<sequence>MLISSLFKSHNYTSYMATKSVKSVLPESLYKSGLFSDLTLNCNSRIFKIHRCIVSQQCPFFYKALLGEFEEASSQTIDLHDDDPFIVEKMLHYLYEGTYEASISEPIKTDNTPTAPRSSDETPAHIHARVYHIGDKYGITGLMRLAKGKFERDIQHWNLQDINFISVIALIYSTSCPGNSGLRGVLTKEACFRIRSLNGQPEFLEALKAHPDFAFEFLQITMEKFVELEDFILSIDSTYRRY</sequence>
<dbReference type="SMART" id="SM00225">
    <property type="entry name" value="BTB"/>
    <property type="match status" value="1"/>
</dbReference>
<dbReference type="Pfam" id="PF00651">
    <property type="entry name" value="BTB"/>
    <property type="match status" value="1"/>
</dbReference>
<evidence type="ECO:0000259" key="1">
    <source>
        <dbReference type="PROSITE" id="PS50097"/>
    </source>
</evidence>
<dbReference type="OrthoDB" id="6359816at2759"/>
<proteinExistence type="predicted"/>
<name>A0A232M6I1_9EURO</name>
<feature type="domain" description="BTB" evidence="1">
    <location>
        <begin position="36"/>
        <end position="103"/>
    </location>
</feature>
<dbReference type="Gene3D" id="3.30.710.10">
    <property type="entry name" value="Potassium Channel Kv1.1, Chain A"/>
    <property type="match status" value="1"/>
</dbReference>
<dbReference type="PANTHER" id="PTHR47843:SF5">
    <property type="entry name" value="BTB_POZ DOMAIN PROTEIN"/>
    <property type="match status" value="1"/>
</dbReference>
<dbReference type="InterPro" id="IPR011333">
    <property type="entry name" value="SKP1/BTB/POZ_sf"/>
</dbReference>
<dbReference type="AlphaFoldDB" id="A0A232M6I1"/>
<evidence type="ECO:0000313" key="3">
    <source>
        <dbReference type="Proteomes" id="UP000243515"/>
    </source>
</evidence>